<dbReference type="PANTHER" id="PTHR10366">
    <property type="entry name" value="NAD DEPENDENT EPIMERASE/DEHYDRATASE"/>
    <property type="match status" value="1"/>
</dbReference>
<dbReference type="Gene3D" id="3.40.50.1820">
    <property type="entry name" value="alpha/beta hydrolase"/>
    <property type="match status" value="1"/>
</dbReference>
<evidence type="ECO:0000256" key="3">
    <source>
        <dbReference type="SAM" id="SignalP"/>
    </source>
</evidence>
<evidence type="ECO:0000313" key="7">
    <source>
        <dbReference type="Proteomes" id="UP000054821"/>
    </source>
</evidence>
<dbReference type="InterPro" id="IPR036291">
    <property type="entry name" value="NAD(P)-bd_dom_sf"/>
</dbReference>
<dbReference type="STRING" id="398673.A0A2P4Z7W4"/>
<comment type="similarity">
    <text evidence="2">Belongs to the NAD(P)-dependent epimerase/dehydratase family. Dihydroflavonol-4-reductase subfamily.</text>
</comment>
<sequence length="522" mass="56593">MLPSLSRPSLWLLCLPLIGTTDAQQYCSKVTFHVRATAENMMFVDLPEVTNSTAIAEYLANGFSNGPPTNGTLIISGEFEIGGTYCQPASSEADTGILQYFIHGATYNQTMWTGLGIDNEYNWVLFATNHGYHTLTLDSLGHGDNHARPDPYLVVQNALQAEINHNIISAIRNSSMTNPLNRTFDNIVLVTHSYGSSTGVSLVRSHPTDIDAFVITGWSTSLSRNAAVRQQFIPAVDVHPNRFAGLDKGYVTHMTEMSRKITFYAGNFNLIVPLEDYVVGDTVGVGEILSLVGGLAPARGFEGPILAHGREPGMITAAKRPFKHMIFLLRSCTVLVTGAHGYLAGRTIAAVIEAGFLVHGTVRSPPAAETVKNSISRFSDDLETTQIPNITLSGAFDEAMKGVNVIVHLASPSGFKLKDPELVMKITTSSIDSLMESAMKEPTVVAVVLMSSMGTMLDSTKEAPYQYTEEDWDLTAIEAAKKHGMSCLGGLVYRASKVGAERAFWSFKDRKPSFSMTAINPA</sequence>
<dbReference type="InterPro" id="IPR001509">
    <property type="entry name" value="Epimerase_deHydtase"/>
</dbReference>
<dbReference type="EMBL" id="JPDN02000071">
    <property type="protein sequence ID" value="PON20387.1"/>
    <property type="molecule type" value="Genomic_DNA"/>
</dbReference>
<protein>
    <submittedName>
        <fullName evidence="6">Uncharacterized protein</fullName>
    </submittedName>
</protein>
<gene>
    <name evidence="6" type="ORF">TGAM01_v210766</name>
</gene>
<name>A0A2P4Z7W4_9HYPO</name>
<dbReference type="Pfam" id="PF12697">
    <property type="entry name" value="Abhydrolase_6"/>
    <property type="match status" value="1"/>
</dbReference>
<comment type="caution">
    <text evidence="6">The sequence shown here is derived from an EMBL/GenBank/DDBJ whole genome shotgun (WGS) entry which is preliminary data.</text>
</comment>
<dbReference type="InterPro" id="IPR000073">
    <property type="entry name" value="AB_hydrolase_1"/>
</dbReference>
<feature type="chain" id="PRO_5015128780" evidence="3">
    <location>
        <begin position="24"/>
        <end position="522"/>
    </location>
</feature>
<feature type="domain" description="NAD-dependent epimerase/dehydratase" evidence="4">
    <location>
        <begin position="334"/>
        <end position="462"/>
    </location>
</feature>
<reference evidence="6 7" key="1">
    <citation type="journal article" date="2016" name="Genome Announc.">
        <title>Draft Whole-Genome Sequence of Trichoderma gamsii T6085, a Promising Biocontrol Agent of Fusarium Head Blight on Wheat.</title>
        <authorList>
            <person name="Baroncelli R."/>
            <person name="Zapparata A."/>
            <person name="Piaggeschi G."/>
            <person name="Sarrocco S."/>
            <person name="Vannacci G."/>
        </authorList>
    </citation>
    <scope>NUCLEOTIDE SEQUENCE [LARGE SCALE GENOMIC DNA]</scope>
    <source>
        <strain evidence="6 7">T6085</strain>
    </source>
</reference>
<accession>A0A2P4Z7W4</accession>
<organism evidence="6 7">
    <name type="scientific">Trichoderma gamsii</name>
    <dbReference type="NCBI Taxonomy" id="398673"/>
    <lineage>
        <taxon>Eukaryota</taxon>
        <taxon>Fungi</taxon>
        <taxon>Dikarya</taxon>
        <taxon>Ascomycota</taxon>
        <taxon>Pezizomycotina</taxon>
        <taxon>Sordariomycetes</taxon>
        <taxon>Hypocreomycetidae</taxon>
        <taxon>Hypocreales</taxon>
        <taxon>Hypocreaceae</taxon>
        <taxon>Trichoderma</taxon>
    </lineage>
</organism>
<dbReference type="GeneID" id="29988788"/>
<evidence type="ECO:0000256" key="1">
    <source>
        <dbReference type="ARBA" id="ARBA00023002"/>
    </source>
</evidence>
<dbReference type="Pfam" id="PF01370">
    <property type="entry name" value="Epimerase"/>
    <property type="match status" value="1"/>
</dbReference>
<dbReference type="GO" id="GO:0016616">
    <property type="term" value="F:oxidoreductase activity, acting on the CH-OH group of donors, NAD or NADP as acceptor"/>
    <property type="evidence" value="ECO:0007669"/>
    <property type="project" value="TreeGrafter"/>
</dbReference>
<keyword evidence="7" id="KW-1185">Reference proteome</keyword>
<evidence type="ECO:0000259" key="5">
    <source>
        <dbReference type="Pfam" id="PF12697"/>
    </source>
</evidence>
<feature type="signal peptide" evidence="3">
    <location>
        <begin position="1"/>
        <end position="23"/>
    </location>
</feature>
<dbReference type="PANTHER" id="PTHR10366:SF564">
    <property type="entry name" value="STEROL-4-ALPHA-CARBOXYLATE 3-DEHYDROGENASE, DECARBOXYLATING"/>
    <property type="match status" value="1"/>
</dbReference>
<dbReference type="SUPFAM" id="SSF53474">
    <property type="entry name" value="alpha/beta-Hydrolases"/>
    <property type="match status" value="1"/>
</dbReference>
<dbReference type="AlphaFoldDB" id="A0A2P4Z7W4"/>
<dbReference type="RefSeq" id="XP_018658130.1">
    <property type="nucleotide sequence ID" value="XM_018808705.1"/>
</dbReference>
<evidence type="ECO:0000256" key="2">
    <source>
        <dbReference type="ARBA" id="ARBA00023445"/>
    </source>
</evidence>
<evidence type="ECO:0000259" key="4">
    <source>
        <dbReference type="Pfam" id="PF01370"/>
    </source>
</evidence>
<keyword evidence="3" id="KW-0732">Signal</keyword>
<dbReference type="Gene3D" id="3.40.50.720">
    <property type="entry name" value="NAD(P)-binding Rossmann-like Domain"/>
    <property type="match status" value="1"/>
</dbReference>
<dbReference type="Proteomes" id="UP000054821">
    <property type="component" value="Unassembled WGS sequence"/>
</dbReference>
<proteinExistence type="inferred from homology"/>
<dbReference type="SUPFAM" id="SSF51735">
    <property type="entry name" value="NAD(P)-binding Rossmann-fold domains"/>
    <property type="match status" value="1"/>
</dbReference>
<dbReference type="InterPro" id="IPR029058">
    <property type="entry name" value="AB_hydrolase_fold"/>
</dbReference>
<dbReference type="InterPro" id="IPR050425">
    <property type="entry name" value="NAD(P)_dehydrat-like"/>
</dbReference>
<feature type="domain" description="AB hydrolase-1" evidence="5">
    <location>
        <begin position="101"/>
        <end position="231"/>
    </location>
</feature>
<evidence type="ECO:0000313" key="6">
    <source>
        <dbReference type="EMBL" id="PON20387.1"/>
    </source>
</evidence>
<keyword evidence="1" id="KW-0560">Oxidoreductase</keyword>